<keyword evidence="11" id="KW-0496">Mitochondrion</keyword>
<dbReference type="CTD" id="4539"/>
<evidence type="ECO:0000256" key="1">
    <source>
        <dbReference type="ARBA" id="ARBA00004141"/>
    </source>
</evidence>
<evidence type="ECO:0000256" key="5">
    <source>
        <dbReference type="ARBA" id="ARBA00022967"/>
    </source>
</evidence>
<comment type="similarity">
    <text evidence="2">Belongs to the complex I subunit 4L family.</text>
</comment>
<dbReference type="RefSeq" id="YP_009353858.1">
    <property type="nucleotide sequence ID" value="NC_034303.1"/>
</dbReference>
<evidence type="ECO:0000256" key="8">
    <source>
        <dbReference type="ARBA" id="ARBA00023136"/>
    </source>
</evidence>
<keyword evidence="7" id="KW-0520">NAD</keyword>
<evidence type="ECO:0000256" key="7">
    <source>
        <dbReference type="ARBA" id="ARBA00023027"/>
    </source>
</evidence>
<gene>
    <name evidence="11" type="primary">ND4L</name>
</gene>
<sequence length="94" mass="10353">MFLILGLWIVIAGLLPLFFQRKHFLSVLLLLEVVNLGLFISFLGVINNFGISPFCCLVFITIGVCEAALGLSLLVVVVRNWGNDHVDGFGVTKF</sequence>
<keyword evidence="4 10" id="KW-0812">Transmembrane</keyword>
<geneLocation type="mitochondrion" evidence="11"/>
<dbReference type="Pfam" id="PF00420">
    <property type="entry name" value="Oxidored_q2"/>
    <property type="match status" value="1"/>
</dbReference>
<comment type="subcellular location">
    <subcellularLocation>
        <location evidence="1">Membrane</location>
        <topology evidence="1">Multi-pass membrane protein</topology>
    </subcellularLocation>
</comment>
<dbReference type="AlphaFoldDB" id="A0A1U9XPJ5"/>
<organism evidence="11">
    <name type="scientific">Myadora brevis</name>
    <dbReference type="NCBI Taxonomy" id="457650"/>
    <lineage>
        <taxon>Eukaryota</taxon>
        <taxon>Metazoa</taxon>
        <taxon>Spiralia</taxon>
        <taxon>Lophotrochozoa</taxon>
        <taxon>Mollusca</taxon>
        <taxon>Bivalvia</taxon>
        <taxon>Autobranchia</taxon>
        <taxon>Heteroconchia</taxon>
        <taxon>Euheterodonta</taxon>
        <taxon>Anomalodesmata</taxon>
        <taxon>Pandoroidea</taxon>
        <taxon>Myochamidae</taxon>
        <taxon>Myadora</taxon>
    </lineage>
</organism>
<reference evidence="11" key="1">
    <citation type="journal article" date="2017" name="Mol. Phylogenet. Evol.">
        <title>Curious bivalves: Systematic utility and unusual properties of anomalodesmatan mitochondrial genomes.</title>
        <authorList>
            <person name="Williams S.T."/>
            <person name="Foster P.G."/>
            <person name="Hughes C."/>
            <person name="Harper E.M."/>
            <person name="Taylor J.D."/>
            <person name="Littlewood D.T."/>
            <person name="Dyal P."/>
            <person name="Hopkins K.P."/>
            <person name="Briscoe A.G."/>
        </authorList>
    </citation>
    <scope>NUCLEOTIDE SEQUENCE</scope>
</reference>
<proteinExistence type="inferred from homology"/>
<evidence type="ECO:0000256" key="6">
    <source>
        <dbReference type="ARBA" id="ARBA00022989"/>
    </source>
</evidence>
<protein>
    <recommendedName>
        <fullName evidence="3">NADH-ubiquinone oxidoreductase chain 4L</fullName>
    </recommendedName>
    <alternativeName>
        <fullName evidence="9">NADH dehydrogenase subunit 4L</fullName>
    </alternativeName>
</protein>
<evidence type="ECO:0000256" key="9">
    <source>
        <dbReference type="ARBA" id="ARBA00031586"/>
    </source>
</evidence>
<evidence type="ECO:0000256" key="2">
    <source>
        <dbReference type="ARBA" id="ARBA00010519"/>
    </source>
</evidence>
<accession>A0A1U9XPJ5</accession>
<feature type="transmembrane region" description="Helical" evidence="10">
    <location>
        <begin position="54"/>
        <end position="78"/>
    </location>
</feature>
<dbReference type="EMBL" id="KX815961">
    <property type="protein sequence ID" value="AQZ26168.1"/>
    <property type="molecule type" value="Genomic_DNA"/>
</dbReference>
<keyword evidence="8 10" id="KW-0472">Membrane</keyword>
<feature type="transmembrane region" description="Helical" evidence="10">
    <location>
        <begin position="29"/>
        <end position="47"/>
    </location>
</feature>
<keyword evidence="5" id="KW-1278">Translocase</keyword>
<dbReference type="Gene3D" id="1.10.287.3510">
    <property type="match status" value="1"/>
</dbReference>
<evidence type="ECO:0000256" key="4">
    <source>
        <dbReference type="ARBA" id="ARBA00022692"/>
    </source>
</evidence>
<dbReference type="InterPro" id="IPR039428">
    <property type="entry name" value="NUOK/Mnh_C1-like"/>
</dbReference>
<evidence type="ECO:0000256" key="10">
    <source>
        <dbReference type="SAM" id="Phobius"/>
    </source>
</evidence>
<dbReference type="GO" id="GO:0016020">
    <property type="term" value="C:membrane"/>
    <property type="evidence" value="ECO:0007669"/>
    <property type="project" value="UniProtKB-SubCell"/>
</dbReference>
<evidence type="ECO:0000256" key="3">
    <source>
        <dbReference type="ARBA" id="ARBA00016612"/>
    </source>
</evidence>
<dbReference type="GeneID" id="32229754"/>
<name>A0A1U9XPJ5_9BIVA</name>
<keyword evidence="6 10" id="KW-1133">Transmembrane helix</keyword>
<evidence type="ECO:0000313" key="11">
    <source>
        <dbReference type="EMBL" id="AQZ26168.1"/>
    </source>
</evidence>